<accession>A0A934V9H2</accession>
<feature type="region of interest" description="Disordered" evidence="3">
    <location>
        <begin position="494"/>
        <end position="515"/>
    </location>
</feature>
<dbReference type="InterPro" id="IPR023346">
    <property type="entry name" value="Lysozyme-like_dom_sf"/>
</dbReference>
<keyword evidence="1" id="KW-0929">Antimicrobial</keyword>
<keyword evidence="5" id="KW-1185">Reference proteome</keyword>
<comment type="caution">
    <text evidence="4">The sequence shown here is derived from an EMBL/GenBank/DDBJ whole genome shotgun (WGS) entry which is preliminary data.</text>
</comment>
<dbReference type="AlphaFoldDB" id="A0A934V9H2"/>
<dbReference type="InterPro" id="IPR023347">
    <property type="entry name" value="Lysozyme_dom_sf"/>
</dbReference>
<keyword evidence="2" id="KW-0081">Bacteriolytic enzyme</keyword>
<dbReference type="GO" id="GO:0003796">
    <property type="term" value="F:lysozyme activity"/>
    <property type="evidence" value="ECO:0007669"/>
    <property type="project" value="InterPro"/>
</dbReference>
<name>A0A934V9H2_9BACT</name>
<gene>
    <name evidence="4" type="ORF">JIN84_05915</name>
</gene>
<dbReference type="Gene3D" id="1.10.530.40">
    <property type="match status" value="1"/>
</dbReference>
<proteinExistence type="predicted"/>
<reference evidence="4" key="1">
    <citation type="submission" date="2021-01" db="EMBL/GenBank/DDBJ databases">
        <title>Modified the classification status of verrucomicrobia.</title>
        <authorList>
            <person name="Feng X."/>
        </authorList>
    </citation>
    <scope>NUCLEOTIDE SEQUENCE</scope>
    <source>
        <strain evidence="4">JCM 18052</strain>
    </source>
</reference>
<dbReference type="RefSeq" id="WP_200350108.1">
    <property type="nucleotide sequence ID" value="NZ_BAABHZ010000005.1"/>
</dbReference>
<evidence type="ECO:0000256" key="2">
    <source>
        <dbReference type="ARBA" id="ARBA00022638"/>
    </source>
</evidence>
<evidence type="ECO:0000313" key="4">
    <source>
        <dbReference type="EMBL" id="MBK1815138.1"/>
    </source>
</evidence>
<dbReference type="GO" id="GO:0042742">
    <property type="term" value="P:defense response to bacterium"/>
    <property type="evidence" value="ECO:0007669"/>
    <property type="project" value="UniProtKB-KW"/>
</dbReference>
<dbReference type="GO" id="GO:0031640">
    <property type="term" value="P:killing of cells of another organism"/>
    <property type="evidence" value="ECO:0007669"/>
    <property type="project" value="UniProtKB-KW"/>
</dbReference>
<dbReference type="EMBL" id="JAENIK010000005">
    <property type="protein sequence ID" value="MBK1815138.1"/>
    <property type="molecule type" value="Genomic_DNA"/>
</dbReference>
<dbReference type="SUPFAM" id="SSF53955">
    <property type="entry name" value="Lysozyme-like"/>
    <property type="match status" value="1"/>
</dbReference>
<evidence type="ECO:0000256" key="1">
    <source>
        <dbReference type="ARBA" id="ARBA00022529"/>
    </source>
</evidence>
<sequence>MELPGKSLIKAYDTGGEIDKRNAAAVWNAVGEAGDKLQGLGETGMKVSKEKKEAATKAKAAEEAAGPEDRNAGILAKIQDATSRSQAAELSREIGERIRSQQGRVAQNKDMTEDGAVDEWYKSTKDLREKYGKDGNQALAVHSQSLIEQGATIMRQTVGTARLQRVKQSAINTVDLAEKSGDEDQLEQGLSVLRHFTPDDQFEGVRKKSYNRMQTHQVENSIGGDPYAVRDDLAKPDFLARHPHLTAGDLPRLQSMAAGAARQSLGKSVTSFNQDLLTDNLKSREDVARVYGRSAPPQVVEQMQQQFDRKHDETEGDLRVTPAYQNQKSGEVGRMLDGLATAKGADFEKNYTAAAFELSLLEDSPGKAYQMERLNASVAGRAFRPKDRKQAAFAALDGFITRDAGNFQPSVRVGTMDPLSGAVSYGPGKPLRDIRAGLAHPEDEDEAISHQMAADSRSGELFDKLSNYFEINPDASAQDIEKQVLALHSEVVRGNRGTGNRFPRPGEPEGPPPGRDLLEVVGRFSAGRTPSGAGQGGGDAAGQLAAQLADARAKVDAALAGSDVGFSEHERDALASFTQDQGKDKLAQLLDHGRRSKGDIATSMLRYRNKDGRRSRDLSVRREAERALFLRGYEGRSGSTASAGDGGTTAG</sequence>
<protein>
    <submittedName>
        <fullName evidence="4">Uncharacterized protein</fullName>
    </submittedName>
</protein>
<evidence type="ECO:0000256" key="3">
    <source>
        <dbReference type="SAM" id="MobiDB-lite"/>
    </source>
</evidence>
<dbReference type="Proteomes" id="UP000600139">
    <property type="component" value="Unassembled WGS sequence"/>
</dbReference>
<organism evidence="4 5">
    <name type="scientific">Luteolibacter yonseiensis</name>
    <dbReference type="NCBI Taxonomy" id="1144680"/>
    <lineage>
        <taxon>Bacteria</taxon>
        <taxon>Pseudomonadati</taxon>
        <taxon>Verrucomicrobiota</taxon>
        <taxon>Verrucomicrobiia</taxon>
        <taxon>Verrucomicrobiales</taxon>
        <taxon>Verrucomicrobiaceae</taxon>
        <taxon>Luteolibacter</taxon>
    </lineage>
</organism>
<evidence type="ECO:0000313" key="5">
    <source>
        <dbReference type="Proteomes" id="UP000600139"/>
    </source>
</evidence>